<dbReference type="EMBL" id="JABBFW010000028">
    <property type="protein sequence ID" value="NML18186.1"/>
    <property type="molecule type" value="Genomic_DNA"/>
</dbReference>
<dbReference type="Gene3D" id="3.30.300.20">
    <property type="match status" value="1"/>
</dbReference>
<dbReference type="InterPro" id="IPR003718">
    <property type="entry name" value="OsmC/Ohr_fam"/>
</dbReference>
<proteinExistence type="predicted"/>
<protein>
    <submittedName>
        <fullName evidence="1">OsmC family protein</fullName>
    </submittedName>
</protein>
<keyword evidence="2" id="KW-1185">Reference proteome</keyword>
<dbReference type="Proteomes" id="UP000574067">
    <property type="component" value="Unassembled WGS sequence"/>
</dbReference>
<gene>
    <name evidence="1" type="ORF">HHL10_24775</name>
</gene>
<dbReference type="Pfam" id="PF02566">
    <property type="entry name" value="OsmC"/>
    <property type="match status" value="1"/>
</dbReference>
<comment type="caution">
    <text evidence="1">The sequence shown here is derived from an EMBL/GenBank/DDBJ whole genome shotgun (WGS) entry which is preliminary data.</text>
</comment>
<dbReference type="InterPro" id="IPR036102">
    <property type="entry name" value="OsmC/Ohrsf"/>
</dbReference>
<dbReference type="RefSeq" id="WP_169163084.1">
    <property type="nucleotide sequence ID" value="NZ_JABBFW010000028.1"/>
</dbReference>
<dbReference type="AlphaFoldDB" id="A0A848FGC0"/>
<evidence type="ECO:0000313" key="2">
    <source>
        <dbReference type="Proteomes" id="UP000574067"/>
    </source>
</evidence>
<accession>A0A848FGC0</accession>
<evidence type="ECO:0000313" key="1">
    <source>
        <dbReference type="EMBL" id="NML18186.1"/>
    </source>
</evidence>
<dbReference type="InterPro" id="IPR015946">
    <property type="entry name" value="KH_dom-like_a/b"/>
</dbReference>
<dbReference type="SUPFAM" id="SSF82784">
    <property type="entry name" value="OsmC-like"/>
    <property type="match status" value="1"/>
</dbReference>
<reference evidence="1 2" key="1">
    <citation type="submission" date="2020-04" db="EMBL/GenBank/DDBJ databases">
        <title>Azohydromonas sp. isolated from soil.</title>
        <authorList>
            <person name="Dahal R.H."/>
        </authorList>
    </citation>
    <scope>NUCLEOTIDE SEQUENCE [LARGE SCALE GENOMIC DNA]</scope>
    <source>
        <strain evidence="1 2">G-1-1-14</strain>
    </source>
</reference>
<organism evidence="1 2">
    <name type="scientific">Azohydromonas caseinilytica</name>
    <dbReference type="NCBI Taxonomy" id="2728836"/>
    <lineage>
        <taxon>Bacteria</taxon>
        <taxon>Pseudomonadati</taxon>
        <taxon>Pseudomonadota</taxon>
        <taxon>Betaproteobacteria</taxon>
        <taxon>Burkholderiales</taxon>
        <taxon>Sphaerotilaceae</taxon>
        <taxon>Azohydromonas</taxon>
    </lineage>
</organism>
<name>A0A848FGC0_9BURK</name>
<sequence>MDDDFSIDLVQQADYRFEVRFDNPALPVLVTDENAPLGGDAGPSPSRLLAAAVANCLSASLLFALRKFHNDPGTLRAHARMTLGRNEAQRLRVQRIDVALHLGVPAAQLRQLERLLGQFEDFCVVTQSVRAAFPVGVEVFDATGERLHPLPR</sequence>